<proteinExistence type="predicted"/>
<organism evidence="2 3">
    <name type="scientific">Favolaschia claudopus</name>
    <dbReference type="NCBI Taxonomy" id="2862362"/>
    <lineage>
        <taxon>Eukaryota</taxon>
        <taxon>Fungi</taxon>
        <taxon>Dikarya</taxon>
        <taxon>Basidiomycota</taxon>
        <taxon>Agaricomycotina</taxon>
        <taxon>Agaricomycetes</taxon>
        <taxon>Agaricomycetidae</taxon>
        <taxon>Agaricales</taxon>
        <taxon>Marasmiineae</taxon>
        <taxon>Mycenaceae</taxon>
        <taxon>Favolaschia</taxon>
    </lineage>
</organism>
<dbReference type="AlphaFoldDB" id="A0AAW0AIR5"/>
<evidence type="ECO:0000313" key="2">
    <source>
        <dbReference type="EMBL" id="KAK7012713.1"/>
    </source>
</evidence>
<feature type="region of interest" description="Disordered" evidence="1">
    <location>
        <begin position="333"/>
        <end position="383"/>
    </location>
</feature>
<feature type="compositionally biased region" description="Acidic residues" evidence="1">
    <location>
        <begin position="343"/>
        <end position="352"/>
    </location>
</feature>
<keyword evidence="3" id="KW-1185">Reference proteome</keyword>
<name>A0AAW0AIR5_9AGAR</name>
<protein>
    <submittedName>
        <fullName evidence="2">Uncharacterized protein</fullName>
    </submittedName>
</protein>
<dbReference type="Proteomes" id="UP001362999">
    <property type="component" value="Unassembled WGS sequence"/>
</dbReference>
<gene>
    <name evidence="2" type="ORF">R3P38DRAFT_1580776</name>
</gene>
<evidence type="ECO:0000256" key="1">
    <source>
        <dbReference type="SAM" id="MobiDB-lite"/>
    </source>
</evidence>
<feature type="compositionally biased region" description="Low complexity" evidence="1">
    <location>
        <begin position="56"/>
        <end position="66"/>
    </location>
</feature>
<dbReference type="EMBL" id="JAWWNJ010000064">
    <property type="protein sequence ID" value="KAK7012713.1"/>
    <property type="molecule type" value="Genomic_DNA"/>
</dbReference>
<feature type="compositionally biased region" description="Acidic residues" evidence="1">
    <location>
        <begin position="359"/>
        <end position="372"/>
    </location>
</feature>
<comment type="caution">
    <text evidence="2">The sequence shown here is derived from an EMBL/GenBank/DDBJ whole genome shotgun (WGS) entry which is preliminary data.</text>
</comment>
<evidence type="ECO:0000313" key="3">
    <source>
        <dbReference type="Proteomes" id="UP001362999"/>
    </source>
</evidence>
<reference evidence="2 3" key="1">
    <citation type="journal article" date="2024" name="J Genomics">
        <title>Draft genome sequencing and assembly of Favolaschia claudopus CIRM-BRFM 2984 isolated from oak limbs.</title>
        <authorList>
            <person name="Navarro D."/>
            <person name="Drula E."/>
            <person name="Chaduli D."/>
            <person name="Cazenave R."/>
            <person name="Ahrendt S."/>
            <person name="Wang J."/>
            <person name="Lipzen A."/>
            <person name="Daum C."/>
            <person name="Barry K."/>
            <person name="Grigoriev I.V."/>
            <person name="Favel A."/>
            <person name="Rosso M.N."/>
            <person name="Martin F."/>
        </authorList>
    </citation>
    <scope>NUCLEOTIDE SEQUENCE [LARGE SCALE GENOMIC DNA]</scope>
    <source>
        <strain evidence="2 3">CIRM-BRFM 2984</strain>
    </source>
</reference>
<sequence length="383" mass="42639">MTGLSLQERTALRKQRQAAQQRQDDTRSSSPPPQTPGFPTRLPNLNITGITPNPFTSGTSSNATVSSSIATRRLMGDRIRKKVKLEPSSEAEFTQFIETTSSEEREALLHASILRLTDLHATSAQAKASNYTPSKTLEKSLRSIIHTALLMPNIKYYSGNLSSIIMTVAETNVKQMPKDDDEQDALASWLNKEINNARYQIKKTIAESLNPGNELKNIAVLTDRLFSKLGKDFKPTLSVYMRLAFIRAEIAKNHKADKFWGIVDDELEGMHKHGPAGFVDDLTTVYEEDVENHGDPANSKCAPSTEMVGDKKPRWYQSLHDNVSKIQRIKARIAATKRKRGDDGEEDEEDDSREPADNGGEDGPSEDQENDDPNGRGGQEEDQ</sequence>
<feature type="region of interest" description="Disordered" evidence="1">
    <location>
        <begin position="1"/>
        <end position="66"/>
    </location>
</feature>
<accession>A0AAW0AIR5</accession>
<feature type="compositionally biased region" description="Polar residues" evidence="1">
    <location>
        <begin position="43"/>
        <end position="55"/>
    </location>
</feature>